<feature type="non-terminal residue" evidence="1">
    <location>
        <position position="1"/>
    </location>
</feature>
<accession>A0A382PEP8</accession>
<protein>
    <submittedName>
        <fullName evidence="1">Uncharacterized protein</fullName>
    </submittedName>
</protein>
<name>A0A382PEP8_9ZZZZ</name>
<evidence type="ECO:0000313" key="1">
    <source>
        <dbReference type="EMBL" id="SVC70412.1"/>
    </source>
</evidence>
<dbReference type="EMBL" id="UINC01106038">
    <property type="protein sequence ID" value="SVC70412.1"/>
    <property type="molecule type" value="Genomic_DNA"/>
</dbReference>
<dbReference type="AlphaFoldDB" id="A0A382PEP8"/>
<sequence>KDFIVAGKGVQTSVSPQGRITTTWANIKGASK</sequence>
<proteinExistence type="predicted"/>
<organism evidence="1">
    <name type="scientific">marine metagenome</name>
    <dbReference type="NCBI Taxonomy" id="408172"/>
    <lineage>
        <taxon>unclassified sequences</taxon>
        <taxon>metagenomes</taxon>
        <taxon>ecological metagenomes</taxon>
    </lineage>
</organism>
<gene>
    <name evidence="1" type="ORF">METZ01_LOCUS323266</name>
</gene>
<reference evidence="1" key="1">
    <citation type="submission" date="2018-05" db="EMBL/GenBank/DDBJ databases">
        <authorList>
            <person name="Lanie J.A."/>
            <person name="Ng W.-L."/>
            <person name="Kazmierczak K.M."/>
            <person name="Andrzejewski T.M."/>
            <person name="Davidsen T.M."/>
            <person name="Wayne K.J."/>
            <person name="Tettelin H."/>
            <person name="Glass J.I."/>
            <person name="Rusch D."/>
            <person name="Podicherti R."/>
            <person name="Tsui H.-C.T."/>
            <person name="Winkler M.E."/>
        </authorList>
    </citation>
    <scope>NUCLEOTIDE SEQUENCE</scope>
</reference>